<feature type="region of interest" description="Disordered" evidence="1">
    <location>
        <begin position="1"/>
        <end position="55"/>
    </location>
</feature>
<name>A0A846Z738_9ACTN</name>
<evidence type="ECO:0000256" key="1">
    <source>
        <dbReference type="SAM" id="MobiDB-lite"/>
    </source>
</evidence>
<dbReference type="InterPro" id="IPR036894">
    <property type="entry name" value="YbaB-like_sf"/>
</dbReference>
<accession>A0A846Z738</accession>
<keyword evidence="2" id="KW-0238">DNA-binding</keyword>
<protein>
    <submittedName>
        <fullName evidence="2">YbaB/EbfC family DNA-binding protein</fullName>
    </submittedName>
</protein>
<comment type="caution">
    <text evidence="2">The sequence shown here is derived from an EMBL/GenBank/DDBJ whole genome shotgun (WGS) entry which is preliminary data.</text>
</comment>
<evidence type="ECO:0000313" key="3">
    <source>
        <dbReference type="Proteomes" id="UP000579250"/>
    </source>
</evidence>
<dbReference type="GO" id="GO:0003677">
    <property type="term" value="F:DNA binding"/>
    <property type="evidence" value="ECO:0007669"/>
    <property type="project" value="UniProtKB-KW"/>
</dbReference>
<dbReference type="RefSeq" id="WP_067633694.1">
    <property type="nucleotide sequence ID" value="NZ_JAAXPI010000028.1"/>
</dbReference>
<dbReference type="EMBL" id="JAAXPI010000028">
    <property type="protein sequence ID" value="NKZ05956.1"/>
    <property type="molecule type" value="Genomic_DNA"/>
</dbReference>
<keyword evidence="3" id="KW-1185">Reference proteome</keyword>
<reference evidence="2 3" key="1">
    <citation type="submission" date="2020-04" db="EMBL/GenBank/DDBJ databases">
        <title>MicrobeNet Type strains.</title>
        <authorList>
            <person name="Nicholson A.C."/>
        </authorList>
    </citation>
    <scope>NUCLEOTIDE SEQUENCE [LARGE SCALE GENOMIC DNA]</scope>
    <source>
        <strain evidence="2 3">ATCC BAA-277</strain>
    </source>
</reference>
<dbReference type="Gene3D" id="3.30.1310.10">
    <property type="entry name" value="Nucleoid-associated protein YbaB-like domain"/>
    <property type="match status" value="1"/>
</dbReference>
<gene>
    <name evidence="2" type="ORF">HGB48_19700</name>
</gene>
<dbReference type="Proteomes" id="UP000579250">
    <property type="component" value="Unassembled WGS sequence"/>
</dbReference>
<feature type="compositionally biased region" description="Basic and acidic residues" evidence="1">
    <location>
        <begin position="9"/>
        <end position="21"/>
    </location>
</feature>
<dbReference type="AlphaFoldDB" id="A0A846Z738"/>
<organism evidence="2 3">
    <name type="scientific">Actinomadura latina</name>
    <dbReference type="NCBI Taxonomy" id="163603"/>
    <lineage>
        <taxon>Bacteria</taxon>
        <taxon>Bacillati</taxon>
        <taxon>Actinomycetota</taxon>
        <taxon>Actinomycetes</taxon>
        <taxon>Streptosporangiales</taxon>
        <taxon>Thermomonosporaceae</taxon>
        <taxon>Actinomadura</taxon>
    </lineage>
</organism>
<sequence length="149" mass="15533">MTEPSPGSPEERLAEARERLRSLRTAGHSGPGRNGISDQAPPLPGRGTGTADEERVRATAAGGRLTSLALDPRALRSSPEELGRHIAAAANAALDDLRAQAQAADTEPAIDPAALVSSLRDVQEQGLQQLAMINQSIGEALAKARASMR</sequence>
<evidence type="ECO:0000313" key="2">
    <source>
        <dbReference type="EMBL" id="NKZ05956.1"/>
    </source>
</evidence>
<proteinExistence type="predicted"/>